<sequence length="138" mass="15014">MAQSWVETHGIAAKWESPCTLCGGPIAVGDRIFKLPAKRGGSWVCWTCRWPTATTSLESVRRKLRHRLALHQPIGLNKTEAGVLADALNAIGAMRSTTQDVDELRNWLTISVDTGVPANLSMDEAHTVLLALDSETPP</sequence>
<evidence type="ECO:0000313" key="1">
    <source>
        <dbReference type="EMBL" id="TQL50573.1"/>
    </source>
</evidence>
<comment type="caution">
    <text evidence="1">The sequence shown here is derived from an EMBL/GenBank/DDBJ whole genome shotgun (WGS) entry which is preliminary data.</text>
</comment>
<dbReference type="RefSeq" id="WP_141784695.1">
    <property type="nucleotide sequence ID" value="NZ_BAAAIK010000002.1"/>
</dbReference>
<reference evidence="1 2" key="1">
    <citation type="submission" date="2019-06" db="EMBL/GenBank/DDBJ databases">
        <title>Sequencing the genomes of 1000 actinobacteria strains.</title>
        <authorList>
            <person name="Klenk H.-P."/>
        </authorList>
    </citation>
    <scope>NUCLEOTIDE SEQUENCE [LARGE SCALE GENOMIC DNA]</scope>
    <source>
        <strain evidence="1 2">DSM 12335</strain>
    </source>
</reference>
<accession>A0A542YR47</accession>
<evidence type="ECO:0000313" key="2">
    <source>
        <dbReference type="Proteomes" id="UP000319516"/>
    </source>
</evidence>
<organism evidence="1 2">
    <name type="scientific">Ornithinicoccus hortensis</name>
    <dbReference type="NCBI Taxonomy" id="82346"/>
    <lineage>
        <taxon>Bacteria</taxon>
        <taxon>Bacillati</taxon>
        <taxon>Actinomycetota</taxon>
        <taxon>Actinomycetes</taxon>
        <taxon>Micrococcales</taxon>
        <taxon>Intrasporangiaceae</taxon>
        <taxon>Ornithinicoccus</taxon>
    </lineage>
</organism>
<dbReference type="Proteomes" id="UP000319516">
    <property type="component" value="Unassembled WGS sequence"/>
</dbReference>
<gene>
    <name evidence="1" type="ORF">FB467_1685</name>
</gene>
<keyword evidence="2" id="KW-1185">Reference proteome</keyword>
<name>A0A542YR47_9MICO</name>
<dbReference type="EMBL" id="VFOP01000001">
    <property type="protein sequence ID" value="TQL50573.1"/>
    <property type="molecule type" value="Genomic_DNA"/>
</dbReference>
<protein>
    <submittedName>
        <fullName evidence="1">Uncharacterized protein</fullName>
    </submittedName>
</protein>
<dbReference type="AlphaFoldDB" id="A0A542YR47"/>
<proteinExistence type="predicted"/>